<dbReference type="RefSeq" id="XP_064852304.1">
    <property type="nucleotide sequence ID" value="XM_064996232.1"/>
</dbReference>
<evidence type="ECO:0000256" key="3">
    <source>
        <dbReference type="ARBA" id="ARBA00022692"/>
    </source>
</evidence>
<evidence type="ECO:0000256" key="5">
    <source>
        <dbReference type="ARBA" id="ARBA00023136"/>
    </source>
</evidence>
<feature type="transmembrane region" description="Helical" evidence="6">
    <location>
        <begin position="454"/>
        <end position="476"/>
    </location>
</feature>
<dbReference type="Proteomes" id="UP001360560">
    <property type="component" value="Unassembled WGS sequence"/>
</dbReference>
<dbReference type="GO" id="GO:0016020">
    <property type="term" value="C:membrane"/>
    <property type="evidence" value="ECO:0007669"/>
    <property type="project" value="UniProtKB-SubCell"/>
</dbReference>
<feature type="transmembrane region" description="Helical" evidence="6">
    <location>
        <begin position="418"/>
        <end position="434"/>
    </location>
</feature>
<dbReference type="GO" id="GO:0033229">
    <property type="term" value="F:cysteine transmembrane transporter activity"/>
    <property type="evidence" value="ECO:0007669"/>
    <property type="project" value="TreeGrafter"/>
</dbReference>
<reference evidence="7 8" key="1">
    <citation type="journal article" date="2023" name="Elife">
        <title>Identification of key yeast species and microbe-microbe interactions impacting larval growth of Drosophila in the wild.</title>
        <authorList>
            <person name="Mure A."/>
            <person name="Sugiura Y."/>
            <person name="Maeda R."/>
            <person name="Honda K."/>
            <person name="Sakurai N."/>
            <person name="Takahashi Y."/>
            <person name="Watada M."/>
            <person name="Katoh T."/>
            <person name="Gotoh A."/>
            <person name="Gotoh Y."/>
            <person name="Taniguchi I."/>
            <person name="Nakamura K."/>
            <person name="Hayashi T."/>
            <person name="Katayama T."/>
            <person name="Uemura T."/>
            <person name="Hattori Y."/>
        </authorList>
    </citation>
    <scope>NUCLEOTIDE SEQUENCE [LARGE SCALE GENOMIC DNA]</scope>
    <source>
        <strain evidence="7 8">SC-9</strain>
    </source>
</reference>
<evidence type="ECO:0008006" key="9">
    <source>
        <dbReference type="Google" id="ProtNLM"/>
    </source>
</evidence>
<evidence type="ECO:0000256" key="6">
    <source>
        <dbReference type="SAM" id="Phobius"/>
    </source>
</evidence>
<dbReference type="PANTHER" id="PTHR43791:SF63">
    <property type="entry name" value="HIGH AFFINITY CYSTEINE TRANSPORTER"/>
    <property type="match status" value="1"/>
</dbReference>
<feature type="transmembrane region" description="Helical" evidence="6">
    <location>
        <begin position="329"/>
        <end position="351"/>
    </location>
</feature>
<protein>
    <recommendedName>
        <fullName evidence="9">Allantoate permease</fullName>
    </recommendedName>
</protein>
<dbReference type="AlphaFoldDB" id="A0AAV5QKR7"/>
<dbReference type="GeneID" id="90073283"/>
<feature type="transmembrane region" description="Helical" evidence="6">
    <location>
        <begin position="385"/>
        <end position="406"/>
    </location>
</feature>
<feature type="transmembrane region" description="Helical" evidence="6">
    <location>
        <begin position="224"/>
        <end position="244"/>
    </location>
</feature>
<keyword evidence="4 6" id="KW-1133">Transmembrane helix</keyword>
<keyword evidence="8" id="KW-1185">Reference proteome</keyword>
<evidence type="ECO:0000256" key="4">
    <source>
        <dbReference type="ARBA" id="ARBA00022989"/>
    </source>
</evidence>
<comment type="caution">
    <text evidence="7">The sequence shown here is derived from an EMBL/GenBank/DDBJ whole genome shotgun (WGS) entry which is preliminary data.</text>
</comment>
<dbReference type="Gene3D" id="1.20.1250.20">
    <property type="entry name" value="MFS general substrate transporter like domains"/>
    <property type="match status" value="1"/>
</dbReference>
<evidence type="ECO:0000313" key="7">
    <source>
        <dbReference type="EMBL" id="GMM35304.1"/>
    </source>
</evidence>
<comment type="subcellular location">
    <subcellularLocation>
        <location evidence="1">Membrane</location>
        <topology evidence="1">Multi-pass membrane protein</topology>
    </subcellularLocation>
</comment>
<feature type="transmembrane region" description="Helical" evidence="6">
    <location>
        <begin position="62"/>
        <end position="79"/>
    </location>
</feature>
<proteinExistence type="predicted"/>
<feature type="transmembrane region" description="Helical" evidence="6">
    <location>
        <begin position="132"/>
        <end position="153"/>
    </location>
</feature>
<feature type="transmembrane region" description="Helical" evidence="6">
    <location>
        <begin position="159"/>
        <end position="181"/>
    </location>
</feature>
<evidence type="ECO:0000256" key="2">
    <source>
        <dbReference type="ARBA" id="ARBA00022448"/>
    </source>
</evidence>
<evidence type="ECO:0000313" key="8">
    <source>
        <dbReference type="Proteomes" id="UP001360560"/>
    </source>
</evidence>
<accession>A0AAV5QKR7</accession>
<feature type="transmembrane region" description="Helical" evidence="6">
    <location>
        <begin position="358"/>
        <end position="379"/>
    </location>
</feature>
<name>A0AAV5QKR7_9ASCO</name>
<keyword evidence="5 6" id="KW-0472">Membrane</keyword>
<sequence>MSKEKDLYESTVIGSEVYSFSEDIKITEEYADPSLQFLEKYKNEFENQEFSEAEERELNKRLYLWLFPLLLTVSTVCFIDKATLSYASILGLFESTNINAAQYDDLNSIFYAGYTVGQLLNFVLQKTDMAKFMTYIIFSWSVVVFCHCGAYNFGGLIVLRFILGLIESTVVPALEVTMLQFFTPNQRATLQPIFWCSSGNSVIIGGFISYGVLWAKHSIPPWKILMIILGGLTLIVTAWVAYIYPSDPASANFLTNKQKYFLIKKIQGETKASIVQHVIKKEQLIECLKDPISWLFTLFSFFLMMANNLGYQQNLLFVGLGVSRLGSTLVNVASGAFSSALHIVFAILIYYKPNSSALVTTLSCLPSMAGGIAMITIPWRHKLGLLASLLLASNFYGTAYIVGLGWATSSCSGNTKRFFRHFMFMIAYGIANIISPQLWKGNQGHDKDGEKRYYAAWTVQIVLAWVGTPIITWVIHSILKSRNNKRSAAIEAEGKDALGAVVKTDKSGNEIIDKVSIANLDLTDLENKRFIYPL</sequence>
<evidence type="ECO:0000256" key="1">
    <source>
        <dbReference type="ARBA" id="ARBA00004141"/>
    </source>
</evidence>
<keyword evidence="3 6" id="KW-0812">Transmembrane</keyword>
<organism evidence="7 8">
    <name type="scientific">Saccharomycopsis crataegensis</name>
    <dbReference type="NCBI Taxonomy" id="43959"/>
    <lineage>
        <taxon>Eukaryota</taxon>
        <taxon>Fungi</taxon>
        <taxon>Dikarya</taxon>
        <taxon>Ascomycota</taxon>
        <taxon>Saccharomycotina</taxon>
        <taxon>Saccharomycetes</taxon>
        <taxon>Saccharomycopsidaceae</taxon>
        <taxon>Saccharomycopsis</taxon>
    </lineage>
</organism>
<dbReference type="SUPFAM" id="SSF103473">
    <property type="entry name" value="MFS general substrate transporter"/>
    <property type="match status" value="1"/>
</dbReference>
<feature type="transmembrane region" description="Helical" evidence="6">
    <location>
        <begin position="193"/>
        <end position="212"/>
    </location>
</feature>
<dbReference type="Pfam" id="PF07690">
    <property type="entry name" value="MFS_1"/>
    <property type="match status" value="1"/>
</dbReference>
<dbReference type="PANTHER" id="PTHR43791">
    <property type="entry name" value="PERMEASE-RELATED"/>
    <property type="match status" value="1"/>
</dbReference>
<keyword evidence="2" id="KW-0813">Transport</keyword>
<dbReference type="EMBL" id="BTFZ01000006">
    <property type="protein sequence ID" value="GMM35304.1"/>
    <property type="molecule type" value="Genomic_DNA"/>
</dbReference>
<dbReference type="InterPro" id="IPR036259">
    <property type="entry name" value="MFS_trans_sf"/>
</dbReference>
<dbReference type="InterPro" id="IPR011701">
    <property type="entry name" value="MFS"/>
</dbReference>
<gene>
    <name evidence="7" type="ORF">DASC09_026290</name>
</gene>